<dbReference type="PANTHER" id="PTHR15032">
    <property type="entry name" value="N-ACYL-PHOSPHATIDYLETHANOLAMINE-HYDROLYZING PHOSPHOLIPASE D"/>
    <property type="match status" value="1"/>
</dbReference>
<comment type="caution">
    <text evidence="3">The sequence shown here is derived from an EMBL/GenBank/DDBJ whole genome shotgun (WGS) entry which is preliminary data.</text>
</comment>
<dbReference type="GO" id="GO:0070290">
    <property type="term" value="F:N-acylphosphatidylethanolamine-specific phospholipase D activity"/>
    <property type="evidence" value="ECO:0007669"/>
    <property type="project" value="InterPro"/>
</dbReference>
<dbReference type="HOGENOM" id="CLU_020884_2_0_1"/>
<keyword evidence="4" id="KW-1185">Reference proteome</keyword>
<dbReference type="PIRSF" id="PIRSF038896">
    <property type="entry name" value="NAPE-PLD"/>
    <property type="match status" value="1"/>
</dbReference>
<dbReference type="KEGG" id="ddi:DDB_G0271270"/>
<dbReference type="GO" id="GO:0008270">
    <property type="term" value="F:zinc ion binding"/>
    <property type="evidence" value="ECO:0007669"/>
    <property type="project" value="InterPro"/>
</dbReference>
<dbReference type="STRING" id="44689.Q55BC7"/>
<dbReference type="InterPro" id="IPR001279">
    <property type="entry name" value="Metallo-B-lactamas"/>
</dbReference>
<dbReference type="FunCoup" id="Q55BC7">
    <property type="interactions" value="8"/>
</dbReference>
<evidence type="ECO:0000313" key="4">
    <source>
        <dbReference type="Proteomes" id="UP000002195"/>
    </source>
</evidence>
<dbReference type="InterPro" id="IPR024884">
    <property type="entry name" value="NAPE-PLD"/>
</dbReference>
<evidence type="ECO:0000259" key="2">
    <source>
        <dbReference type="Pfam" id="PF12706"/>
    </source>
</evidence>
<accession>Q55BC7</accession>
<dbReference type="SMR" id="Q55BC7"/>
<dbReference type="OMA" id="CTPAMHW"/>
<dbReference type="AlphaFoldDB" id="Q55BC7"/>
<evidence type="ECO:0000313" key="3">
    <source>
        <dbReference type="EMBL" id="EAL71765.1"/>
    </source>
</evidence>
<name>Q55BC7_DICDI</name>
<dbReference type="RefSeq" id="XP_645685.1">
    <property type="nucleotide sequence ID" value="XM_640593.1"/>
</dbReference>
<dbReference type="PaxDb" id="44689-DDB0237488"/>
<dbReference type="eggNOG" id="KOG3798">
    <property type="taxonomic scope" value="Eukaryota"/>
</dbReference>
<gene>
    <name evidence="3" type="ORF">DDB_G0271270</name>
</gene>
<protein>
    <submittedName>
        <fullName evidence="3">Beta-lactamase-like domain-containing protein</fullName>
    </submittedName>
</protein>
<feature type="domain" description="Metallo-beta-lactamase" evidence="2">
    <location>
        <begin position="93"/>
        <end position="313"/>
    </location>
</feature>
<dbReference type="InterPro" id="IPR036866">
    <property type="entry name" value="RibonucZ/Hydroxyglut_hydro"/>
</dbReference>
<dbReference type="PhylomeDB" id="Q55BC7"/>
<dbReference type="InParanoid" id="Q55BC7"/>
<sequence>MEKTLSIFEDGRFINPFSDFFNHEEKKSPKDVWNYITKRPKILPLTEYEKTEIHPVLKPDFNLINSEYDKETTIRSTWIGHSTCLIQMEGFTFITDPVWSKRCTPIPNLPFGPHRYRDPACSIKELPPTLDFVIISHAHYDHLDYDAVVEISKLFPNCHFYVPKGLKVWFQSASIKNVTELNWWDEINHYHHTTTNTTTTTKNNDNDDNCLKLIYTPANHSSQRGMFDRNKYLWGSWCVVGKNKRFYFSGDTADHDQLFKQISHYYGPFDFSLIAIGAYDLNREFMRSCHINVEEAVRIHKELNSKKSFGIHWGTYLLSSEPILEPPQLLIKESQKLGLKENEFCVSKIGETLIIKSDE</sequence>
<feature type="binding site" evidence="1">
    <location>
        <position position="140"/>
    </location>
    <ligand>
        <name>an N-acyl-1,2-diacyl-sn-glycero-3-phosphoethanolamine</name>
        <dbReference type="ChEBI" id="CHEBI:62537"/>
    </ligand>
</feature>
<dbReference type="Proteomes" id="UP000002195">
    <property type="component" value="Unassembled WGS sequence"/>
</dbReference>
<dbReference type="Pfam" id="PF12706">
    <property type="entry name" value="Lactamase_B_2"/>
    <property type="match status" value="1"/>
</dbReference>
<dbReference type="SUPFAM" id="SSF56281">
    <property type="entry name" value="Metallo-hydrolase/oxidoreductase"/>
    <property type="match status" value="1"/>
</dbReference>
<organism evidence="3 4">
    <name type="scientific">Dictyostelium discoideum</name>
    <name type="common">Social amoeba</name>
    <dbReference type="NCBI Taxonomy" id="44689"/>
    <lineage>
        <taxon>Eukaryota</taxon>
        <taxon>Amoebozoa</taxon>
        <taxon>Evosea</taxon>
        <taxon>Eumycetozoa</taxon>
        <taxon>Dictyostelia</taxon>
        <taxon>Dictyosteliales</taxon>
        <taxon>Dictyosteliaceae</taxon>
        <taxon>Dictyostelium</taxon>
    </lineage>
</organism>
<dbReference type="VEuPathDB" id="AmoebaDB:DDB_G0271270"/>
<reference evidence="3 4" key="1">
    <citation type="journal article" date="2005" name="Nature">
        <title>The genome of the social amoeba Dictyostelium discoideum.</title>
        <authorList>
            <consortium name="The Dictyostelium discoideum Sequencing Consortium"/>
            <person name="Eichinger L."/>
            <person name="Pachebat J.A."/>
            <person name="Glockner G."/>
            <person name="Rajandream M.A."/>
            <person name="Sucgang R."/>
            <person name="Berriman M."/>
            <person name="Song J."/>
            <person name="Olsen R."/>
            <person name="Szafranski K."/>
            <person name="Xu Q."/>
            <person name="Tunggal B."/>
            <person name="Kummerfeld S."/>
            <person name="Madera M."/>
            <person name="Konfortov B.A."/>
            <person name="Rivero F."/>
            <person name="Bankier A.T."/>
            <person name="Lehmann R."/>
            <person name="Hamlin N."/>
            <person name="Davies R."/>
            <person name="Gaudet P."/>
            <person name="Fey P."/>
            <person name="Pilcher K."/>
            <person name="Chen G."/>
            <person name="Saunders D."/>
            <person name="Sodergren E."/>
            <person name="Davis P."/>
            <person name="Kerhornou A."/>
            <person name="Nie X."/>
            <person name="Hall N."/>
            <person name="Anjard C."/>
            <person name="Hemphill L."/>
            <person name="Bason N."/>
            <person name="Farbrother P."/>
            <person name="Desany B."/>
            <person name="Just E."/>
            <person name="Morio T."/>
            <person name="Rost R."/>
            <person name="Churcher C."/>
            <person name="Cooper J."/>
            <person name="Haydock S."/>
            <person name="van Driessche N."/>
            <person name="Cronin A."/>
            <person name="Goodhead I."/>
            <person name="Muzny D."/>
            <person name="Mourier T."/>
            <person name="Pain A."/>
            <person name="Lu M."/>
            <person name="Harper D."/>
            <person name="Lindsay R."/>
            <person name="Hauser H."/>
            <person name="James K."/>
            <person name="Quiles M."/>
            <person name="Madan Babu M."/>
            <person name="Saito T."/>
            <person name="Buchrieser C."/>
            <person name="Wardroper A."/>
            <person name="Felder M."/>
            <person name="Thangavelu M."/>
            <person name="Johnson D."/>
            <person name="Knights A."/>
            <person name="Loulseged H."/>
            <person name="Mungall K."/>
            <person name="Oliver K."/>
            <person name="Price C."/>
            <person name="Quail M.A."/>
            <person name="Urushihara H."/>
            <person name="Hernandez J."/>
            <person name="Rabbinowitsch E."/>
            <person name="Steffen D."/>
            <person name="Sanders M."/>
            <person name="Ma J."/>
            <person name="Kohara Y."/>
            <person name="Sharp S."/>
            <person name="Simmonds M."/>
            <person name="Spiegler S."/>
            <person name="Tivey A."/>
            <person name="Sugano S."/>
            <person name="White B."/>
            <person name="Walker D."/>
            <person name="Woodward J."/>
            <person name="Winckler T."/>
            <person name="Tanaka Y."/>
            <person name="Shaulsky G."/>
            <person name="Schleicher M."/>
            <person name="Weinstock G."/>
            <person name="Rosenthal A."/>
            <person name="Cox E.C."/>
            <person name="Chisholm R.L."/>
            <person name="Gibbs R."/>
            <person name="Loomis W.F."/>
            <person name="Platzer M."/>
            <person name="Kay R.R."/>
            <person name="Williams J."/>
            <person name="Dear P.H."/>
            <person name="Noegel A.A."/>
            <person name="Barrell B."/>
            <person name="Kuspa A."/>
        </authorList>
    </citation>
    <scope>NUCLEOTIDE SEQUENCE [LARGE SCALE GENOMIC DNA]</scope>
    <source>
        <strain evidence="3 4">AX4</strain>
    </source>
</reference>
<dbReference type="PANTHER" id="PTHR15032:SF4">
    <property type="entry name" value="N-ACYL-PHOSPHATIDYLETHANOLAMINE-HYDROLYZING PHOSPHOLIPASE D"/>
    <property type="match status" value="1"/>
</dbReference>
<dbReference type="GO" id="GO:0005737">
    <property type="term" value="C:cytoplasm"/>
    <property type="evidence" value="ECO:0000318"/>
    <property type="project" value="GO_Central"/>
</dbReference>
<feature type="binding site" evidence="1">
    <location>
        <position position="290"/>
    </location>
    <ligand>
        <name>an N-acyl-1,2-diacyl-sn-glycero-3-phosphoethanolamine</name>
        <dbReference type="ChEBI" id="CHEBI:62537"/>
    </ligand>
</feature>
<dbReference type="dictyBase" id="DDB_G0271270"/>
<proteinExistence type="predicted"/>
<dbReference type="GeneID" id="8617878"/>
<dbReference type="Gene3D" id="3.60.15.10">
    <property type="entry name" value="Ribonuclease Z/Hydroxyacylglutathione hydrolase-like"/>
    <property type="match status" value="1"/>
</dbReference>
<evidence type="ECO:0000256" key="1">
    <source>
        <dbReference type="PIRSR" id="PIRSR038896-50"/>
    </source>
</evidence>
<dbReference type="EMBL" id="AAFI02000006">
    <property type="protein sequence ID" value="EAL71765.1"/>
    <property type="molecule type" value="Genomic_DNA"/>
</dbReference>